<dbReference type="InterPro" id="IPR020904">
    <property type="entry name" value="Sc_DH/Rdtase_CS"/>
</dbReference>
<keyword evidence="2" id="KW-0521">NADP</keyword>
<evidence type="ECO:0000256" key="3">
    <source>
        <dbReference type="ARBA" id="ARBA00023002"/>
    </source>
</evidence>
<dbReference type="GeneID" id="18908742"/>
<name>K5VPJ0_PHACS</name>
<dbReference type="AlphaFoldDB" id="K5VPJ0"/>
<dbReference type="InterPro" id="IPR002347">
    <property type="entry name" value="SDR_fam"/>
</dbReference>
<accession>K5VPJ0</accession>
<proteinExistence type="inferred from homology"/>
<dbReference type="SMART" id="SM00822">
    <property type="entry name" value="PKS_KR"/>
    <property type="match status" value="1"/>
</dbReference>
<evidence type="ECO:0000256" key="2">
    <source>
        <dbReference type="ARBA" id="ARBA00022857"/>
    </source>
</evidence>
<protein>
    <recommendedName>
        <fullName evidence="5">Ketoreductase domain-containing protein</fullName>
    </recommendedName>
</protein>
<keyword evidence="7" id="KW-1185">Reference proteome</keyword>
<dbReference type="GO" id="GO:0016491">
    <property type="term" value="F:oxidoreductase activity"/>
    <property type="evidence" value="ECO:0007669"/>
    <property type="project" value="UniProtKB-KW"/>
</dbReference>
<sequence>MPSRVWVITGTNSGLGLAMALHALKHGDRVIATVRSADRFPDALRKAGAHMLLLDLYDTDDKIKAVAEEVLRVYGYIDVLINNAGTNHIGYGPVEETSLSEVRQQFQLHIFGALAFTQPLLAHLRTRRTGHVLLVSSVATALAPPAWGAYNASKAALELYADTLAQELAPCGVRVLCLVPGHFPTRFFVGHPLYAADDQCAQQQRETAYADPSQGFDSINWIPRMHASNGWVGDPDRLAARVRELVCGTGFAAQVLEKGSPAWTRIPCGTDAGSMLLRGYAKLVDNVRVTEPIWRSTDVSAPIKH</sequence>
<gene>
    <name evidence="6" type="ORF">PHACADRAFT_147841</name>
</gene>
<evidence type="ECO:0000259" key="5">
    <source>
        <dbReference type="SMART" id="SM00822"/>
    </source>
</evidence>
<evidence type="ECO:0000313" key="6">
    <source>
        <dbReference type="EMBL" id="EKM53353.1"/>
    </source>
</evidence>
<dbReference type="PRINTS" id="PR00080">
    <property type="entry name" value="SDRFAMILY"/>
</dbReference>
<dbReference type="Pfam" id="PF00106">
    <property type="entry name" value="adh_short"/>
    <property type="match status" value="1"/>
</dbReference>
<dbReference type="InterPro" id="IPR036291">
    <property type="entry name" value="NAD(P)-bd_dom_sf"/>
</dbReference>
<dbReference type="RefSeq" id="XP_007398045.1">
    <property type="nucleotide sequence ID" value="XM_007397983.1"/>
</dbReference>
<evidence type="ECO:0000256" key="4">
    <source>
        <dbReference type="RuleBase" id="RU000363"/>
    </source>
</evidence>
<dbReference type="KEGG" id="pco:PHACADRAFT_147841"/>
<dbReference type="PANTHER" id="PTHR43976:SF16">
    <property type="entry name" value="SHORT-CHAIN DEHYDROGENASE_REDUCTASE FAMILY PROTEIN"/>
    <property type="match status" value="1"/>
</dbReference>
<dbReference type="InParanoid" id="K5VPJ0"/>
<feature type="domain" description="Ketoreductase" evidence="5">
    <location>
        <begin position="4"/>
        <end position="182"/>
    </location>
</feature>
<organism evidence="6 7">
    <name type="scientific">Phanerochaete carnosa (strain HHB-10118-sp)</name>
    <name type="common">White-rot fungus</name>
    <name type="synonym">Peniophora carnosa</name>
    <dbReference type="NCBI Taxonomy" id="650164"/>
    <lineage>
        <taxon>Eukaryota</taxon>
        <taxon>Fungi</taxon>
        <taxon>Dikarya</taxon>
        <taxon>Basidiomycota</taxon>
        <taxon>Agaricomycotina</taxon>
        <taxon>Agaricomycetes</taxon>
        <taxon>Polyporales</taxon>
        <taxon>Phanerochaetaceae</taxon>
        <taxon>Phanerochaete</taxon>
    </lineage>
</organism>
<dbReference type="OrthoDB" id="1274115at2759"/>
<evidence type="ECO:0000256" key="1">
    <source>
        <dbReference type="ARBA" id="ARBA00006484"/>
    </source>
</evidence>
<dbReference type="InterPro" id="IPR057326">
    <property type="entry name" value="KR_dom"/>
</dbReference>
<dbReference type="PROSITE" id="PS00061">
    <property type="entry name" value="ADH_SHORT"/>
    <property type="match status" value="1"/>
</dbReference>
<dbReference type="SUPFAM" id="SSF51735">
    <property type="entry name" value="NAD(P)-binding Rossmann-fold domains"/>
    <property type="match status" value="1"/>
</dbReference>
<dbReference type="STRING" id="650164.K5VPJ0"/>
<dbReference type="PANTHER" id="PTHR43976">
    <property type="entry name" value="SHORT CHAIN DEHYDROGENASE"/>
    <property type="match status" value="1"/>
</dbReference>
<dbReference type="PRINTS" id="PR00081">
    <property type="entry name" value="GDHRDH"/>
</dbReference>
<dbReference type="Proteomes" id="UP000008370">
    <property type="component" value="Unassembled WGS sequence"/>
</dbReference>
<dbReference type="EMBL" id="JH930474">
    <property type="protein sequence ID" value="EKM53353.1"/>
    <property type="molecule type" value="Genomic_DNA"/>
</dbReference>
<dbReference type="Gene3D" id="3.40.50.720">
    <property type="entry name" value="NAD(P)-binding Rossmann-like Domain"/>
    <property type="match status" value="1"/>
</dbReference>
<keyword evidence="3" id="KW-0560">Oxidoreductase</keyword>
<evidence type="ECO:0000313" key="7">
    <source>
        <dbReference type="Proteomes" id="UP000008370"/>
    </source>
</evidence>
<dbReference type="InterPro" id="IPR051911">
    <property type="entry name" value="SDR_oxidoreductase"/>
</dbReference>
<dbReference type="HOGENOM" id="CLU_010194_2_9_1"/>
<comment type="similarity">
    <text evidence="1 4">Belongs to the short-chain dehydrogenases/reductases (SDR) family.</text>
</comment>
<reference evidence="6 7" key="1">
    <citation type="journal article" date="2012" name="BMC Genomics">
        <title>Comparative genomics of the white-rot fungi, Phanerochaete carnosa and P. chrysosporium, to elucidate the genetic basis of the distinct wood types they colonize.</title>
        <authorList>
            <person name="Suzuki H."/>
            <person name="MacDonald J."/>
            <person name="Syed K."/>
            <person name="Salamov A."/>
            <person name="Hori C."/>
            <person name="Aerts A."/>
            <person name="Henrissat B."/>
            <person name="Wiebenga A."/>
            <person name="vanKuyk P.A."/>
            <person name="Barry K."/>
            <person name="Lindquist E."/>
            <person name="LaButti K."/>
            <person name="Lapidus A."/>
            <person name="Lucas S."/>
            <person name="Coutinho P."/>
            <person name="Gong Y."/>
            <person name="Samejima M."/>
            <person name="Mahadevan R."/>
            <person name="Abou-Zaid M."/>
            <person name="de Vries R.P."/>
            <person name="Igarashi K."/>
            <person name="Yadav J.S."/>
            <person name="Grigoriev I.V."/>
            <person name="Master E.R."/>
        </authorList>
    </citation>
    <scope>NUCLEOTIDE SEQUENCE [LARGE SCALE GENOMIC DNA]</scope>
    <source>
        <strain evidence="6 7">HHB-10118-sp</strain>
    </source>
</reference>